<dbReference type="Pfam" id="PF00512">
    <property type="entry name" value="HisKA"/>
    <property type="match status" value="1"/>
</dbReference>
<evidence type="ECO:0000256" key="9">
    <source>
        <dbReference type="PROSITE-ProRule" id="PRU00169"/>
    </source>
</evidence>
<evidence type="ECO:0000313" key="13">
    <source>
        <dbReference type="Proteomes" id="UP000228621"/>
    </source>
</evidence>
<proteinExistence type="predicted"/>
<dbReference type="OrthoDB" id="9810730at2"/>
<dbReference type="Gene3D" id="3.30.565.10">
    <property type="entry name" value="Histidine kinase-like ATPase, C-terminal domain"/>
    <property type="match status" value="1"/>
</dbReference>
<dbReference type="SMART" id="SM00448">
    <property type="entry name" value="REC"/>
    <property type="match status" value="1"/>
</dbReference>
<dbReference type="InterPro" id="IPR029095">
    <property type="entry name" value="NarX-like_N"/>
</dbReference>
<accession>A0A2A5JN45</accession>
<comment type="catalytic activity">
    <reaction evidence="1">
        <text>ATP + protein L-histidine = ADP + protein N-phospho-L-histidine.</text>
        <dbReference type="EC" id="2.7.13.3"/>
    </reaction>
</comment>
<dbReference type="InterPro" id="IPR003594">
    <property type="entry name" value="HATPase_dom"/>
</dbReference>
<dbReference type="AlphaFoldDB" id="A0A2A5JN45"/>
<dbReference type="Gene3D" id="1.10.287.130">
    <property type="match status" value="1"/>
</dbReference>
<dbReference type="PANTHER" id="PTHR45339">
    <property type="entry name" value="HYBRID SIGNAL TRANSDUCTION HISTIDINE KINASE J"/>
    <property type="match status" value="1"/>
</dbReference>
<dbReference type="Pfam" id="PF13675">
    <property type="entry name" value="PilJ"/>
    <property type="match status" value="1"/>
</dbReference>
<dbReference type="Proteomes" id="UP000228621">
    <property type="component" value="Unassembled WGS sequence"/>
</dbReference>
<keyword evidence="4 9" id="KW-0597">Phosphoprotein</keyword>
<dbReference type="InterPro" id="IPR036097">
    <property type="entry name" value="HisK_dim/P_sf"/>
</dbReference>
<keyword evidence="12" id="KW-0418">Kinase</keyword>
<dbReference type="Pfam" id="PF00072">
    <property type="entry name" value="Response_reg"/>
    <property type="match status" value="1"/>
</dbReference>
<evidence type="ECO:0000256" key="8">
    <source>
        <dbReference type="ARBA" id="ARBA00023136"/>
    </source>
</evidence>
<keyword evidence="7" id="KW-0902">Two-component regulatory system</keyword>
<evidence type="ECO:0000256" key="6">
    <source>
        <dbReference type="ARBA" id="ARBA00022989"/>
    </source>
</evidence>
<dbReference type="SMART" id="SM00388">
    <property type="entry name" value="HisKA"/>
    <property type="match status" value="1"/>
</dbReference>
<evidence type="ECO:0000256" key="5">
    <source>
        <dbReference type="ARBA" id="ARBA00022692"/>
    </source>
</evidence>
<reference evidence="13" key="1">
    <citation type="journal article" date="2019" name="Genome Announc.">
        <title>Draft Genome Sequence of Pseudoalteromonas piscicida Strain 36Y ROTHPW, an Hypersaline Seawater Isolate from the South Coast of Sonora, Mexico.</title>
        <authorList>
            <person name="Sanchez-Diaz R."/>
            <person name="Molina-Garza Z.J."/>
            <person name="Cruz-Suarez L.E."/>
            <person name="Selvin J."/>
            <person name="Kiran G.S."/>
            <person name="Ibarra-Gamez J.C."/>
            <person name="Gomez-Gil B."/>
            <person name="Galaviz-Silva L."/>
        </authorList>
    </citation>
    <scope>NUCLEOTIDE SEQUENCE [LARGE SCALE GENOMIC DNA]</scope>
    <source>
        <strain evidence="13">36Y_RITHPW</strain>
    </source>
</reference>
<dbReference type="SUPFAM" id="SSF47384">
    <property type="entry name" value="Homodimeric domain of signal transducing histidine kinase"/>
    <property type="match status" value="1"/>
</dbReference>
<dbReference type="EMBL" id="NKHF01000071">
    <property type="protein sequence ID" value="PCK30862.1"/>
    <property type="molecule type" value="Genomic_DNA"/>
</dbReference>
<evidence type="ECO:0000256" key="1">
    <source>
        <dbReference type="ARBA" id="ARBA00000085"/>
    </source>
</evidence>
<dbReference type="GO" id="GO:0000155">
    <property type="term" value="F:phosphorelay sensor kinase activity"/>
    <property type="evidence" value="ECO:0007669"/>
    <property type="project" value="InterPro"/>
</dbReference>
<feature type="domain" description="Response regulatory" evidence="11">
    <location>
        <begin position="451"/>
        <end position="565"/>
    </location>
</feature>
<dbReference type="SUPFAM" id="SSF52172">
    <property type="entry name" value="CheY-like"/>
    <property type="match status" value="1"/>
</dbReference>
<keyword evidence="5" id="KW-0812">Transmembrane</keyword>
<gene>
    <name evidence="12" type="ORF">CEX98_15410</name>
</gene>
<feature type="modified residue" description="4-aspartylphosphate" evidence="9">
    <location>
        <position position="500"/>
    </location>
</feature>
<name>A0A2A5JN45_PSEO7</name>
<keyword evidence="8" id="KW-0472">Membrane</keyword>
<comment type="subcellular location">
    <subcellularLocation>
        <location evidence="2">Membrane</location>
        <topology evidence="2">Multi-pass membrane protein</topology>
    </subcellularLocation>
</comment>
<dbReference type="CDD" id="cd00082">
    <property type="entry name" value="HisKA"/>
    <property type="match status" value="1"/>
</dbReference>
<dbReference type="InterPro" id="IPR011006">
    <property type="entry name" value="CheY-like_superfamily"/>
</dbReference>
<dbReference type="InterPro" id="IPR036890">
    <property type="entry name" value="HATPase_C_sf"/>
</dbReference>
<dbReference type="InterPro" id="IPR001789">
    <property type="entry name" value="Sig_transdc_resp-reg_receiver"/>
</dbReference>
<evidence type="ECO:0000256" key="7">
    <source>
        <dbReference type="ARBA" id="ARBA00023012"/>
    </source>
</evidence>
<dbReference type="Pfam" id="PF02518">
    <property type="entry name" value="HATPase_c"/>
    <property type="match status" value="1"/>
</dbReference>
<organism evidence="12 13">
    <name type="scientific">Pseudoalteromonas piscicida</name>
    <dbReference type="NCBI Taxonomy" id="43662"/>
    <lineage>
        <taxon>Bacteria</taxon>
        <taxon>Pseudomonadati</taxon>
        <taxon>Pseudomonadota</taxon>
        <taxon>Gammaproteobacteria</taxon>
        <taxon>Alteromonadales</taxon>
        <taxon>Pseudoalteromonadaceae</taxon>
        <taxon>Pseudoalteromonas</taxon>
    </lineage>
</organism>
<dbReference type="Gene3D" id="3.40.50.2300">
    <property type="match status" value="1"/>
</dbReference>
<dbReference type="PROSITE" id="PS50109">
    <property type="entry name" value="HIS_KIN"/>
    <property type="match status" value="1"/>
</dbReference>
<keyword evidence="6" id="KW-1133">Transmembrane helix</keyword>
<evidence type="ECO:0000259" key="10">
    <source>
        <dbReference type="PROSITE" id="PS50109"/>
    </source>
</evidence>
<dbReference type="SUPFAM" id="SSF55874">
    <property type="entry name" value="ATPase domain of HSP90 chaperone/DNA topoisomerase II/histidine kinase"/>
    <property type="match status" value="1"/>
</dbReference>
<dbReference type="PROSITE" id="PS50110">
    <property type="entry name" value="RESPONSE_REGULATORY"/>
    <property type="match status" value="1"/>
</dbReference>
<dbReference type="EC" id="2.7.13.3" evidence="3"/>
<feature type="domain" description="Histidine kinase" evidence="10">
    <location>
        <begin position="228"/>
        <end position="435"/>
    </location>
</feature>
<evidence type="ECO:0000256" key="3">
    <source>
        <dbReference type="ARBA" id="ARBA00012438"/>
    </source>
</evidence>
<protein>
    <recommendedName>
        <fullName evidence="3">histidine kinase</fullName>
        <ecNumber evidence="3">2.7.13.3</ecNumber>
    </recommendedName>
</protein>
<dbReference type="InterPro" id="IPR005467">
    <property type="entry name" value="His_kinase_dom"/>
</dbReference>
<dbReference type="GO" id="GO:0016020">
    <property type="term" value="C:membrane"/>
    <property type="evidence" value="ECO:0007669"/>
    <property type="project" value="UniProtKB-SubCell"/>
</dbReference>
<evidence type="ECO:0000256" key="4">
    <source>
        <dbReference type="ARBA" id="ARBA00022553"/>
    </source>
</evidence>
<sequence length="574" mass="64723">MKNKNMSLKSKVKFRYIGALLAMALLLSLAMGVMQYLLYQQSQDAHVINLAGMQRMLSQRIALFSALDGQRNPEALRDAIEKFESNHVFLTTGEAGRFEYLNRQLESLYYQPPVRLDEQSSVFIALAKAHLAQPTPSLAKQIFQVSQQLLPELNNAVSLFEQQALQKTELVRKIELLIWLFGLTLLFLEAKFVFRPMAKEIADTFEQLEASRKLADDALHSKSRFLARVSHELRTPLQAIQGYLDAYLSSKDVKQLQNVKSAANQLDNLLYSVEDYNNLSEQEVVIERHRVQLREVIKSACVVFQLTAHQKSLAFNLALSNELDVMCYCDCKRMGWLVTELVNNAIKFTEKGSIQVLANLVLYEQKPHLEFIVEDTGSGFDYAHLRESMHTEHFQGSQLGLKRCQLLVSALGGRLEFSAKEPSGTRAILAVPIELDEQVAEDNQAVSISANILLVEDNLLNARVIEKMLQPIASRVTHAEHGERALALYEVGKFDVVLMDLNMPVMDGYEATKRLREMDPTIPIIVVTANTNDEDKERVYALGATAHLYKPLQPEALISKITLVLDECQALVSS</sequence>
<comment type="caution">
    <text evidence="12">The sequence shown here is derived from an EMBL/GenBank/DDBJ whole genome shotgun (WGS) entry which is preliminary data.</text>
</comment>
<evidence type="ECO:0000313" key="12">
    <source>
        <dbReference type="EMBL" id="PCK30862.1"/>
    </source>
</evidence>
<evidence type="ECO:0000259" key="11">
    <source>
        <dbReference type="PROSITE" id="PS50110"/>
    </source>
</evidence>
<keyword evidence="12" id="KW-0808">Transferase</keyword>
<dbReference type="SMART" id="SM00387">
    <property type="entry name" value="HATPase_c"/>
    <property type="match status" value="1"/>
</dbReference>
<evidence type="ECO:0000256" key="2">
    <source>
        <dbReference type="ARBA" id="ARBA00004141"/>
    </source>
</evidence>
<dbReference type="PANTHER" id="PTHR45339:SF1">
    <property type="entry name" value="HYBRID SIGNAL TRANSDUCTION HISTIDINE KINASE J"/>
    <property type="match status" value="1"/>
</dbReference>
<keyword evidence="13" id="KW-1185">Reference proteome</keyword>
<dbReference type="InterPro" id="IPR003661">
    <property type="entry name" value="HisK_dim/P_dom"/>
</dbReference>
<dbReference type="CDD" id="cd17546">
    <property type="entry name" value="REC_hyHK_CKI1_RcsC-like"/>
    <property type="match status" value="1"/>
</dbReference>